<dbReference type="PANTHER" id="PTHR16007:SF15">
    <property type="entry name" value="TRANSMEMBRANE PROTEIN 45B"/>
    <property type="match status" value="1"/>
</dbReference>
<evidence type="ECO:0000256" key="6">
    <source>
        <dbReference type="SAM" id="Phobius"/>
    </source>
</evidence>
<organism evidence="7 8">
    <name type="scientific">Micractinium conductrix</name>
    <dbReference type="NCBI Taxonomy" id="554055"/>
    <lineage>
        <taxon>Eukaryota</taxon>
        <taxon>Viridiplantae</taxon>
        <taxon>Chlorophyta</taxon>
        <taxon>core chlorophytes</taxon>
        <taxon>Trebouxiophyceae</taxon>
        <taxon>Chlorellales</taxon>
        <taxon>Chlorellaceae</taxon>
        <taxon>Chlorella clade</taxon>
        <taxon>Micractinium</taxon>
    </lineage>
</organism>
<evidence type="ECO:0000256" key="4">
    <source>
        <dbReference type="ARBA" id="ARBA00022989"/>
    </source>
</evidence>
<evidence type="ECO:0000313" key="7">
    <source>
        <dbReference type="EMBL" id="PSC75597.1"/>
    </source>
</evidence>
<evidence type="ECO:0000256" key="5">
    <source>
        <dbReference type="ARBA" id="ARBA00023136"/>
    </source>
</evidence>
<feature type="transmembrane region" description="Helical" evidence="6">
    <location>
        <begin position="43"/>
        <end position="65"/>
    </location>
</feature>
<keyword evidence="5 6" id="KW-0472">Membrane</keyword>
<accession>A0A2P6VNH0</accession>
<dbReference type="Proteomes" id="UP000239649">
    <property type="component" value="Unassembled WGS sequence"/>
</dbReference>
<keyword evidence="8" id="KW-1185">Reference proteome</keyword>
<dbReference type="AlphaFoldDB" id="A0A2P6VNH0"/>
<dbReference type="InterPro" id="IPR006904">
    <property type="entry name" value="DUF716"/>
</dbReference>
<evidence type="ECO:0000313" key="8">
    <source>
        <dbReference type="Proteomes" id="UP000239649"/>
    </source>
</evidence>
<feature type="transmembrane region" description="Helical" evidence="6">
    <location>
        <begin position="165"/>
        <end position="184"/>
    </location>
</feature>
<dbReference type="EMBL" id="LHPF02000002">
    <property type="protein sequence ID" value="PSC75597.1"/>
    <property type="molecule type" value="Genomic_DNA"/>
</dbReference>
<proteinExistence type="inferred from homology"/>
<dbReference type="STRING" id="554055.A0A2P6VNH0"/>
<dbReference type="Pfam" id="PF04819">
    <property type="entry name" value="DUF716"/>
    <property type="match status" value="1"/>
</dbReference>
<comment type="caution">
    <text evidence="7">The sequence shown here is derived from an EMBL/GenBank/DDBJ whole genome shotgun (WGS) entry which is preliminary data.</text>
</comment>
<dbReference type="InterPro" id="IPR042127">
    <property type="entry name" value="TMEM45"/>
</dbReference>
<feature type="transmembrane region" description="Helical" evidence="6">
    <location>
        <begin position="138"/>
        <end position="158"/>
    </location>
</feature>
<protein>
    <submittedName>
        <fullName evidence="7">Transmembrane 45B</fullName>
    </submittedName>
</protein>
<reference evidence="7 8" key="1">
    <citation type="journal article" date="2018" name="Plant J.">
        <title>Genome sequences of Chlorella sorokiniana UTEX 1602 and Micractinium conductrix SAG 241.80: implications to maltose excretion by a green alga.</title>
        <authorList>
            <person name="Arriola M.B."/>
            <person name="Velmurugan N."/>
            <person name="Zhang Y."/>
            <person name="Plunkett M.H."/>
            <person name="Hondzo H."/>
            <person name="Barney B.M."/>
        </authorList>
    </citation>
    <scope>NUCLEOTIDE SEQUENCE [LARGE SCALE GENOMIC DNA]</scope>
    <source>
        <strain evidence="7 8">SAG 241.80</strain>
    </source>
</reference>
<evidence type="ECO:0000256" key="1">
    <source>
        <dbReference type="ARBA" id="ARBA00004141"/>
    </source>
</evidence>
<keyword evidence="3 6" id="KW-0812">Transmembrane</keyword>
<comment type="similarity">
    <text evidence="2">Belongs to the TMEM45 family.</text>
</comment>
<sequence length="345" mass="37256">MDGMGGGAPAAHDHSAHAAHGAGVDRLPGGRYHYPNGGWNGHMLPGSFFLAWGLWWTVCTFGTYLQSLAARRPFRTAGWQRLPWGARALRNAPMEPFVKLILPVAGILGELWLGHEAFRGLYDSAGHFTTHINDWQHSTMYLAFTISGLVDLLCHYLGAPQGTELAFLGMSFLSEGLLLIFHLKGPRVEVLLHLILGLQVFATVVAVLVELAAPSSILAASARPWLTMLQGIWWMETARIMYTSAPQWDPDTMQAGMMVPVPLVCWGMVTAAAMLLLLLVMKAVTERRLGRRLDLAGGGGGDAHHHPHAHHAHQLLPADEEAGSGDVELSGLIKTPVPVAGGGYA</sequence>
<feature type="transmembrane region" description="Helical" evidence="6">
    <location>
        <begin position="190"/>
        <end position="213"/>
    </location>
</feature>
<dbReference type="GO" id="GO:0016020">
    <property type="term" value="C:membrane"/>
    <property type="evidence" value="ECO:0007669"/>
    <property type="project" value="UniProtKB-SubCell"/>
</dbReference>
<comment type="subcellular location">
    <subcellularLocation>
        <location evidence="1">Membrane</location>
        <topology evidence="1">Multi-pass membrane protein</topology>
    </subcellularLocation>
</comment>
<gene>
    <name evidence="7" type="ORF">C2E20_1479</name>
</gene>
<dbReference type="PANTHER" id="PTHR16007">
    <property type="entry name" value="EPIDIDYMAL MEMBRANE PROTEIN E9-RELATED"/>
    <property type="match status" value="1"/>
</dbReference>
<name>A0A2P6VNH0_9CHLO</name>
<dbReference type="OrthoDB" id="551896at2759"/>
<evidence type="ECO:0000256" key="2">
    <source>
        <dbReference type="ARBA" id="ARBA00006948"/>
    </source>
</evidence>
<keyword evidence="4 6" id="KW-1133">Transmembrane helix</keyword>
<feature type="transmembrane region" description="Helical" evidence="6">
    <location>
        <begin position="257"/>
        <end position="281"/>
    </location>
</feature>
<evidence type="ECO:0000256" key="3">
    <source>
        <dbReference type="ARBA" id="ARBA00022692"/>
    </source>
</evidence>